<reference evidence="2" key="1">
    <citation type="journal article" date="2015" name="PLoS ONE">
        <title>Comprehensive Evaluation of Toxoplasma gondii VEG and Neospora caninum LIV Genomes with Tachyzoite Stage Transcriptome and Proteome Defines Novel Transcript Features.</title>
        <authorList>
            <person name="Ramaprasad A."/>
            <person name="Mourier T."/>
            <person name="Naeem R."/>
            <person name="Malas T.B."/>
            <person name="Moussa E."/>
            <person name="Panigrahi A."/>
            <person name="Vermont S.J."/>
            <person name="Otto T.D."/>
            <person name="Wastling J."/>
            <person name="Pain A."/>
        </authorList>
    </citation>
    <scope>NUCLEOTIDE SEQUENCE</scope>
    <source>
        <strain evidence="2">VEG</strain>
    </source>
</reference>
<gene>
    <name evidence="2" type="ORF">BN1205_109010</name>
</gene>
<name>A0A0F7V334_TOXGV</name>
<dbReference type="EMBL" id="LN714499">
    <property type="protein sequence ID" value="CEL75676.1"/>
    <property type="molecule type" value="Genomic_DNA"/>
</dbReference>
<proteinExistence type="predicted"/>
<sequence length="233" mass="25983">MSDRTGTDEAKPKGSAGKPVGGPSKVHAQVQQLFARMQQEIEDEKPANVIFFIVDFLCKHYPEHLSGFAAIWNAGKTDPDLEKERQGVVEFFRAQKLPTEIAAHFTNAGFDTLETLCTLTSESLDDIEKFNQVRWLPGHKVRLQQTFADIAGRVRTFTEDKENLVRAMRASMYCQHSQLMNKPNFVPSHPVTVIQGSSPSASPPCYFAPQSSSPLTLPASTTHRSNLYSPVYQ</sequence>
<protein>
    <recommendedName>
        <fullName evidence="3">Stripes inner membrane complex protein</fullName>
    </recommendedName>
</protein>
<evidence type="ECO:0000256" key="1">
    <source>
        <dbReference type="SAM" id="MobiDB-lite"/>
    </source>
</evidence>
<dbReference type="AlphaFoldDB" id="A0A0F7V334"/>
<accession>A0A0F7V334</accession>
<feature type="compositionally biased region" description="Basic and acidic residues" evidence="1">
    <location>
        <begin position="1"/>
        <end position="12"/>
    </location>
</feature>
<organism evidence="2">
    <name type="scientific">Toxoplasma gondii (strain ATCC 50861 / VEG)</name>
    <dbReference type="NCBI Taxonomy" id="432359"/>
    <lineage>
        <taxon>Eukaryota</taxon>
        <taxon>Sar</taxon>
        <taxon>Alveolata</taxon>
        <taxon>Apicomplexa</taxon>
        <taxon>Conoidasida</taxon>
        <taxon>Coccidia</taxon>
        <taxon>Eucoccidiorida</taxon>
        <taxon>Eimeriorina</taxon>
        <taxon>Sarcocystidae</taxon>
        <taxon>Toxoplasma</taxon>
    </lineage>
</organism>
<feature type="region of interest" description="Disordered" evidence="1">
    <location>
        <begin position="1"/>
        <end position="24"/>
    </location>
</feature>
<evidence type="ECO:0000313" key="2">
    <source>
        <dbReference type="EMBL" id="CEL75676.1"/>
    </source>
</evidence>
<evidence type="ECO:0008006" key="3">
    <source>
        <dbReference type="Google" id="ProtNLM"/>
    </source>
</evidence>